<protein>
    <recommendedName>
        <fullName evidence="1">DUF3885 domain-containing protein</fullName>
    </recommendedName>
</protein>
<name>A0A517VIE7_9PLAN</name>
<evidence type="ECO:0000313" key="2">
    <source>
        <dbReference type="EMBL" id="QDT92752.1"/>
    </source>
</evidence>
<dbReference type="RefSeq" id="WP_145230674.1">
    <property type="nucleotide sequence ID" value="NZ_CP036343.1"/>
</dbReference>
<proteinExistence type="predicted"/>
<dbReference type="OrthoDB" id="72213at2"/>
<evidence type="ECO:0000259" key="1">
    <source>
        <dbReference type="Pfam" id="PF13021"/>
    </source>
</evidence>
<dbReference type="AlphaFoldDB" id="A0A517VIE7"/>
<sequence length="207" mass="24181">MNIRSQINSMFAGKAFDRPLFYQYPGGLRFSLSEGGHILNQFLTALWKAETICREILQDSDEMILCLRIYSESCLLDQIKVLRELKSVDLYPTSDREYWSETEGLHEDENFASPGGVHSIAFSIPVDRLQNVLWCALAKDFDISPRPQADFYLFCLDKQIMILPYDDRGMDVVGSNHQLLKTLYHRFDNWLLDYDRQQMNSTFRTEE</sequence>
<evidence type="ECO:0000313" key="3">
    <source>
        <dbReference type="Proteomes" id="UP000316855"/>
    </source>
</evidence>
<reference evidence="2 3" key="1">
    <citation type="submission" date="2019-02" db="EMBL/GenBank/DDBJ databases">
        <title>Deep-cultivation of Planctomycetes and their phenomic and genomic characterization uncovers novel biology.</title>
        <authorList>
            <person name="Wiegand S."/>
            <person name="Jogler M."/>
            <person name="Boedeker C."/>
            <person name="Pinto D."/>
            <person name="Vollmers J."/>
            <person name="Rivas-Marin E."/>
            <person name="Kohn T."/>
            <person name="Peeters S.H."/>
            <person name="Heuer A."/>
            <person name="Rast P."/>
            <person name="Oberbeckmann S."/>
            <person name="Bunk B."/>
            <person name="Jeske O."/>
            <person name="Meyerdierks A."/>
            <person name="Storesund J.E."/>
            <person name="Kallscheuer N."/>
            <person name="Luecker S."/>
            <person name="Lage O.M."/>
            <person name="Pohl T."/>
            <person name="Merkel B.J."/>
            <person name="Hornburger P."/>
            <person name="Mueller R.-W."/>
            <person name="Bruemmer F."/>
            <person name="Labrenz M."/>
            <person name="Spormann A.M."/>
            <person name="Op den Camp H."/>
            <person name="Overmann J."/>
            <person name="Amann R."/>
            <person name="Jetten M.S.M."/>
            <person name="Mascher T."/>
            <person name="Medema M.H."/>
            <person name="Devos D.P."/>
            <person name="Kaster A.-K."/>
            <person name="Ovreas L."/>
            <person name="Rohde M."/>
            <person name="Galperin M.Y."/>
            <person name="Jogler C."/>
        </authorList>
    </citation>
    <scope>NUCLEOTIDE SEQUENCE [LARGE SCALE GENOMIC DNA]</scope>
    <source>
        <strain evidence="2 3">Pan161</strain>
    </source>
</reference>
<feature type="domain" description="DUF3885" evidence="1">
    <location>
        <begin position="4"/>
        <end position="195"/>
    </location>
</feature>
<organism evidence="2 3">
    <name type="scientific">Gimesia algae</name>
    <dbReference type="NCBI Taxonomy" id="2527971"/>
    <lineage>
        <taxon>Bacteria</taxon>
        <taxon>Pseudomonadati</taxon>
        <taxon>Planctomycetota</taxon>
        <taxon>Planctomycetia</taxon>
        <taxon>Planctomycetales</taxon>
        <taxon>Planctomycetaceae</taxon>
        <taxon>Gimesia</taxon>
    </lineage>
</organism>
<gene>
    <name evidence="2" type="ORF">Pan161_44220</name>
</gene>
<dbReference type="InterPro" id="IPR024976">
    <property type="entry name" value="DUF3885"/>
</dbReference>
<dbReference type="Pfam" id="PF13021">
    <property type="entry name" value="DUF3885"/>
    <property type="match status" value="1"/>
</dbReference>
<accession>A0A517VIE7</accession>
<dbReference type="KEGG" id="gax:Pan161_44220"/>
<dbReference type="EMBL" id="CP036343">
    <property type="protein sequence ID" value="QDT92752.1"/>
    <property type="molecule type" value="Genomic_DNA"/>
</dbReference>
<keyword evidence="3" id="KW-1185">Reference proteome</keyword>
<dbReference type="Proteomes" id="UP000316855">
    <property type="component" value="Chromosome"/>
</dbReference>